<dbReference type="InterPro" id="IPR005754">
    <property type="entry name" value="Sortase"/>
</dbReference>
<comment type="caution">
    <text evidence="2">The sequence shown here is derived from an EMBL/GenBank/DDBJ whole genome shotgun (WGS) entry which is preliminary data.</text>
</comment>
<dbReference type="InterPro" id="IPR023365">
    <property type="entry name" value="Sortase_dom-sf"/>
</dbReference>
<reference evidence="2 3" key="1">
    <citation type="journal article" date="2016" name="Nat. Commun.">
        <title>Thousands of microbial genomes shed light on interconnected biogeochemical processes in an aquifer system.</title>
        <authorList>
            <person name="Anantharaman K."/>
            <person name="Brown C.T."/>
            <person name="Hug L.A."/>
            <person name="Sharon I."/>
            <person name="Castelle C.J."/>
            <person name="Probst A.J."/>
            <person name="Thomas B.C."/>
            <person name="Singh A."/>
            <person name="Wilkins M.J."/>
            <person name="Karaoz U."/>
            <person name="Brodie E.L."/>
            <person name="Williams K.H."/>
            <person name="Hubbard S.S."/>
            <person name="Banfield J.F."/>
        </authorList>
    </citation>
    <scope>NUCLEOTIDE SEQUENCE [LARGE SCALE GENOMIC DNA]</scope>
</reference>
<dbReference type="Proteomes" id="UP000178313">
    <property type="component" value="Unassembled WGS sequence"/>
</dbReference>
<evidence type="ECO:0008006" key="4">
    <source>
        <dbReference type="Google" id="ProtNLM"/>
    </source>
</evidence>
<name>A0A1F8AW02_9BACT</name>
<proteinExistence type="predicted"/>
<sequence>MYYGWIKSTFAKIFKRQKINKRKILGAFLITAGLILVLAKPYSDFKDAREISKKVENIPQGEDFDHGPIKADEKLLSGEYMESLLPRRVLIPSLSLDVSLKPAKVVKGKWEVFEDTGSFGLGSSLPGVPGNQVIFAHARKGLFLPLKDVKVGMRIYVLTDEKWFSYEVKEIKEVMPKDVSVIGPTDDETLTLYTCSGFSDSKRLIVVAKRAI</sequence>
<accession>A0A1F8AW02</accession>
<dbReference type="Gene3D" id="2.40.260.10">
    <property type="entry name" value="Sortase"/>
    <property type="match status" value="1"/>
</dbReference>
<dbReference type="AlphaFoldDB" id="A0A1F8AW02"/>
<dbReference type="Pfam" id="PF04203">
    <property type="entry name" value="Sortase"/>
    <property type="match status" value="1"/>
</dbReference>
<dbReference type="SUPFAM" id="SSF63817">
    <property type="entry name" value="Sortase"/>
    <property type="match status" value="1"/>
</dbReference>
<evidence type="ECO:0000256" key="1">
    <source>
        <dbReference type="ARBA" id="ARBA00022801"/>
    </source>
</evidence>
<evidence type="ECO:0000313" key="3">
    <source>
        <dbReference type="Proteomes" id="UP000178313"/>
    </source>
</evidence>
<dbReference type="NCBIfam" id="TIGR01076">
    <property type="entry name" value="sortase_fam"/>
    <property type="match status" value="1"/>
</dbReference>
<dbReference type="EMBL" id="MGGZ01000042">
    <property type="protein sequence ID" value="OGM55933.1"/>
    <property type="molecule type" value="Genomic_DNA"/>
</dbReference>
<organism evidence="2 3">
    <name type="scientific">Candidatus Woesebacteria bacterium RIFCSPHIGHO2_12_FULL_46_16</name>
    <dbReference type="NCBI Taxonomy" id="1802513"/>
    <lineage>
        <taxon>Bacteria</taxon>
        <taxon>Candidatus Woeseibacteriota</taxon>
    </lineage>
</organism>
<dbReference type="GO" id="GO:0016787">
    <property type="term" value="F:hydrolase activity"/>
    <property type="evidence" value="ECO:0007669"/>
    <property type="project" value="UniProtKB-KW"/>
</dbReference>
<protein>
    <recommendedName>
        <fullName evidence="4">Sortase</fullName>
    </recommendedName>
</protein>
<dbReference type="STRING" id="1802513.A3E46_00975"/>
<gene>
    <name evidence="2" type="ORF">A3E46_00975</name>
</gene>
<keyword evidence="1" id="KW-0378">Hydrolase</keyword>
<evidence type="ECO:0000313" key="2">
    <source>
        <dbReference type="EMBL" id="OGM55933.1"/>
    </source>
</evidence>